<dbReference type="Pfam" id="PF01597">
    <property type="entry name" value="GCV_H"/>
    <property type="match status" value="1"/>
</dbReference>
<dbReference type="GO" id="GO:0005960">
    <property type="term" value="C:glycine cleavage complex"/>
    <property type="evidence" value="ECO:0007669"/>
    <property type="project" value="InterPro"/>
</dbReference>
<feature type="region of interest" description="Disordered" evidence="7">
    <location>
        <begin position="311"/>
        <end position="534"/>
    </location>
</feature>
<keyword evidence="4 6" id="KW-0450">Lipoyl</keyword>
<feature type="compositionally biased region" description="Basic and acidic residues" evidence="7">
    <location>
        <begin position="417"/>
        <end position="439"/>
    </location>
</feature>
<feature type="compositionally biased region" description="Basic residues" evidence="7">
    <location>
        <begin position="509"/>
        <end position="521"/>
    </location>
</feature>
<sequence length="686" mass="75194">MGAPVLFRQLHVLAQDLLGAGVVGLQAFDDDAQRVGPRAVRGARVRLVHHEARRVAGIALFAGQEQDHRDRRHGAGVVGDDLDRQLAQVVIQADAVAHISAIGLDQDVGGGDAVFGHVRHRIEHAAHHVAVDIARQRKPRLSSRATQRCRRRGTTQKLSGKRTGQGAVHGNVHGSNSGERLLLQSTEGAHGSTPVISQVPRTEGSATLRNSLATSPDRSFRRPHGRLRRLGHARQLRLANRGTQRRAHRRRHVRRGAHVRGRPPWRQCARLPARPAGQQRRQAAGVGQGAVFVHAQPAGLCHRRPDRLLYRRKLVPPGGQRRHRRKRRGVDAGAERRDRRRPHHHPAPGRRQRHGADCRAGPQRARQGVAGDPRVAGRHGRDEAVQRRGAVERAGGCRRQAGRPGRARHAAPGSGHEPVRPGHGRDRQPARRRPGLDHRPGRRARLHRQGGLAGHGPEQPVRGPDPARKRRRAARAPESDRGRHRRRGRDHQRHFQPVHAAGDRAGTRAQRRGRRRHRARGNPRQEAGGIGRQAAVRAQWQDPGRLIYIVTHYPTPLELYMNIPADLKYTESHEWVRTEADGTVTVGITEFAQDALGDIVFVELPKVGATYGAGDDAAVVESVKAASDIYAPVAGEVVAVNDDVVNAPESINADAYANWLFKIKPADAAAVDALLDAAAYGSATAS</sequence>
<feature type="compositionally biased region" description="Basic residues" evidence="7">
    <location>
        <begin position="137"/>
        <end position="154"/>
    </location>
</feature>
<dbReference type="PANTHER" id="PTHR11715">
    <property type="entry name" value="GLYCINE CLEAVAGE SYSTEM H PROTEIN"/>
    <property type="match status" value="1"/>
</dbReference>
<evidence type="ECO:0000256" key="5">
    <source>
        <dbReference type="ARBA" id="ARBA00023128"/>
    </source>
</evidence>
<dbReference type="InterPro" id="IPR011053">
    <property type="entry name" value="Single_hybrid_motif"/>
</dbReference>
<accession>A0A699GE91</accession>
<organism evidence="9">
    <name type="scientific">Tanacetum cinerariifolium</name>
    <name type="common">Dalmatian daisy</name>
    <name type="synonym">Chrysanthemum cinerariifolium</name>
    <dbReference type="NCBI Taxonomy" id="118510"/>
    <lineage>
        <taxon>Eukaryota</taxon>
        <taxon>Viridiplantae</taxon>
        <taxon>Streptophyta</taxon>
        <taxon>Embryophyta</taxon>
        <taxon>Tracheophyta</taxon>
        <taxon>Spermatophyta</taxon>
        <taxon>Magnoliopsida</taxon>
        <taxon>eudicotyledons</taxon>
        <taxon>Gunneridae</taxon>
        <taxon>Pentapetalae</taxon>
        <taxon>asterids</taxon>
        <taxon>campanulids</taxon>
        <taxon>Asterales</taxon>
        <taxon>Asteraceae</taxon>
        <taxon>Asteroideae</taxon>
        <taxon>Anthemideae</taxon>
        <taxon>Anthemidinae</taxon>
        <taxon>Tanacetum</taxon>
    </lineage>
</organism>
<gene>
    <name evidence="9" type="ORF">Tci_000222</name>
</gene>
<feature type="compositionally biased region" description="Basic and acidic residues" evidence="7">
    <location>
        <begin position="379"/>
        <end position="391"/>
    </location>
</feature>
<evidence type="ECO:0000256" key="4">
    <source>
        <dbReference type="ARBA" id="ARBA00022823"/>
    </source>
</evidence>
<evidence type="ECO:0000259" key="8">
    <source>
        <dbReference type="PROSITE" id="PS50968"/>
    </source>
</evidence>
<dbReference type="GO" id="GO:0019464">
    <property type="term" value="P:glycine decarboxylation via glycine cleavage system"/>
    <property type="evidence" value="ECO:0007669"/>
    <property type="project" value="InterPro"/>
</dbReference>
<dbReference type="NCBIfam" id="TIGR00527">
    <property type="entry name" value="gcvH"/>
    <property type="match status" value="1"/>
</dbReference>
<comment type="cofactor">
    <cofactor evidence="1">
        <name>(R)-lipoate</name>
        <dbReference type="ChEBI" id="CHEBI:83088"/>
    </cofactor>
</comment>
<dbReference type="AlphaFoldDB" id="A0A699GE91"/>
<feature type="compositionally biased region" description="Basic residues" evidence="7">
    <location>
        <begin position="311"/>
        <end position="328"/>
    </location>
</feature>
<feature type="compositionally biased region" description="Basic residues" evidence="7">
    <location>
        <begin position="482"/>
        <end position="496"/>
    </location>
</feature>
<evidence type="ECO:0000256" key="1">
    <source>
        <dbReference type="ARBA" id="ARBA00001938"/>
    </source>
</evidence>
<dbReference type="PROSITE" id="PS50968">
    <property type="entry name" value="BIOTINYL_LIPOYL"/>
    <property type="match status" value="1"/>
</dbReference>
<dbReference type="NCBIfam" id="NF002270">
    <property type="entry name" value="PRK01202.1"/>
    <property type="match status" value="1"/>
</dbReference>
<dbReference type="InterPro" id="IPR017453">
    <property type="entry name" value="GCV_H_sub"/>
</dbReference>
<feature type="region of interest" description="Disordered" evidence="7">
    <location>
        <begin position="137"/>
        <end position="176"/>
    </location>
</feature>
<evidence type="ECO:0000256" key="3">
    <source>
        <dbReference type="ARBA" id="ARBA00009249"/>
    </source>
</evidence>
<feature type="compositionally biased region" description="Low complexity" evidence="7">
    <location>
        <begin position="269"/>
        <end position="283"/>
    </location>
</feature>
<dbReference type="InterPro" id="IPR000089">
    <property type="entry name" value="Biotin_lipoyl"/>
</dbReference>
<comment type="similarity">
    <text evidence="3">Belongs to the GcvH family.</text>
</comment>
<protein>
    <submittedName>
        <fullName evidence="9">Glycine cleavage system H protein 2, mitochondrial</fullName>
    </submittedName>
</protein>
<feature type="region of interest" description="Disordered" evidence="7">
    <location>
        <begin position="237"/>
        <end position="283"/>
    </location>
</feature>
<reference evidence="9" key="1">
    <citation type="journal article" date="2019" name="Sci. Rep.">
        <title>Draft genome of Tanacetum cinerariifolium, the natural source of mosquito coil.</title>
        <authorList>
            <person name="Yamashiro T."/>
            <person name="Shiraishi A."/>
            <person name="Satake H."/>
            <person name="Nakayama K."/>
        </authorList>
    </citation>
    <scope>NUCLEOTIDE SEQUENCE</scope>
</reference>
<dbReference type="PANTHER" id="PTHR11715:SF3">
    <property type="entry name" value="GLYCINE CLEAVAGE SYSTEM H PROTEIN-RELATED"/>
    <property type="match status" value="1"/>
</dbReference>
<name>A0A699GE91_TANCI</name>
<evidence type="ECO:0000256" key="6">
    <source>
        <dbReference type="PIRSR" id="PIRSR617453-50"/>
    </source>
</evidence>
<keyword evidence="5" id="KW-0496">Mitochondrion</keyword>
<dbReference type="InterPro" id="IPR033753">
    <property type="entry name" value="GCV_H/Fam206"/>
</dbReference>
<comment type="caution">
    <text evidence="9">The sequence shown here is derived from an EMBL/GenBank/DDBJ whole genome shotgun (WGS) entry which is preliminary data.</text>
</comment>
<dbReference type="Gene3D" id="2.40.50.100">
    <property type="match status" value="1"/>
</dbReference>
<comment type="subcellular location">
    <subcellularLocation>
        <location evidence="2">Mitochondrion</location>
    </subcellularLocation>
</comment>
<dbReference type="GO" id="GO:0009249">
    <property type="term" value="P:protein lipoylation"/>
    <property type="evidence" value="ECO:0007669"/>
    <property type="project" value="TreeGrafter"/>
</dbReference>
<dbReference type="InterPro" id="IPR002930">
    <property type="entry name" value="GCV_H"/>
</dbReference>
<dbReference type="GO" id="GO:0005739">
    <property type="term" value="C:mitochondrion"/>
    <property type="evidence" value="ECO:0007669"/>
    <property type="project" value="UniProtKB-SubCell"/>
</dbReference>
<feature type="compositionally biased region" description="Low complexity" evidence="7">
    <location>
        <begin position="393"/>
        <end position="415"/>
    </location>
</feature>
<proteinExistence type="inferred from homology"/>
<dbReference type="SUPFAM" id="SSF51230">
    <property type="entry name" value="Single hybrid motif"/>
    <property type="match status" value="1"/>
</dbReference>
<dbReference type="CDD" id="cd06848">
    <property type="entry name" value="GCS_H"/>
    <property type="match status" value="1"/>
</dbReference>
<evidence type="ECO:0000313" key="9">
    <source>
        <dbReference type="EMBL" id="GEU28244.1"/>
    </source>
</evidence>
<feature type="domain" description="Lipoyl-binding" evidence="8">
    <location>
        <begin position="583"/>
        <end position="664"/>
    </location>
</feature>
<dbReference type="HAMAP" id="MF_00272">
    <property type="entry name" value="GcvH"/>
    <property type="match status" value="1"/>
</dbReference>
<feature type="compositionally biased region" description="Basic residues" evidence="7">
    <location>
        <begin position="243"/>
        <end position="263"/>
    </location>
</feature>
<feature type="compositionally biased region" description="Basic residues" evidence="7">
    <location>
        <begin position="338"/>
        <end position="353"/>
    </location>
</feature>
<dbReference type="EMBL" id="BKCJ010000003">
    <property type="protein sequence ID" value="GEU28244.1"/>
    <property type="molecule type" value="Genomic_DNA"/>
</dbReference>
<dbReference type="GO" id="GO:0005829">
    <property type="term" value="C:cytosol"/>
    <property type="evidence" value="ECO:0007669"/>
    <property type="project" value="TreeGrafter"/>
</dbReference>
<evidence type="ECO:0000256" key="7">
    <source>
        <dbReference type="SAM" id="MobiDB-lite"/>
    </source>
</evidence>
<feature type="modified residue" description="N6-lipoyllysine" evidence="6">
    <location>
        <position position="624"/>
    </location>
</feature>
<evidence type="ECO:0000256" key="2">
    <source>
        <dbReference type="ARBA" id="ARBA00004173"/>
    </source>
</evidence>